<name>A0A2P2ILZ1_RHIMU</name>
<evidence type="ECO:0000256" key="1">
    <source>
        <dbReference type="SAM" id="Phobius"/>
    </source>
</evidence>
<dbReference type="AlphaFoldDB" id="A0A2P2ILZ1"/>
<organism evidence="2">
    <name type="scientific">Rhizophora mucronata</name>
    <name type="common">Asiatic mangrove</name>
    <dbReference type="NCBI Taxonomy" id="61149"/>
    <lineage>
        <taxon>Eukaryota</taxon>
        <taxon>Viridiplantae</taxon>
        <taxon>Streptophyta</taxon>
        <taxon>Embryophyta</taxon>
        <taxon>Tracheophyta</taxon>
        <taxon>Spermatophyta</taxon>
        <taxon>Magnoliopsida</taxon>
        <taxon>eudicotyledons</taxon>
        <taxon>Gunneridae</taxon>
        <taxon>Pentapetalae</taxon>
        <taxon>rosids</taxon>
        <taxon>fabids</taxon>
        <taxon>Malpighiales</taxon>
        <taxon>Rhizophoraceae</taxon>
        <taxon>Rhizophora</taxon>
    </lineage>
</organism>
<dbReference type="PANTHER" id="PTHR35095:SF1">
    <property type="entry name" value="OS05G0143300 PROTEIN"/>
    <property type="match status" value="1"/>
</dbReference>
<accession>A0A2P2ILZ1</accession>
<keyword evidence="1" id="KW-1133">Transmembrane helix</keyword>
<sequence length="419" mass="47036">MMSKLCLMASHGCPPGHRLVFLQEQNRMAEDCQPYPPSWELTHNITRLNSLNPISYQCKEPWKPMSRSCESNHFPKIDLATRRPVLIGVQETCTDSVLFSFRIAEQCKRHYEILQFLMSGSSEIEQYGLDLSLLSDLMESQGLMYAVHQQPYTPRIGEFDAQTPEVNFAGNMASSPNVTIHPDSGDLLTGHRTQMNDILSVFAGFQLSKNSTAQWQKQSILVPHFSWLDKSGLGDNPRDSLEGKDFVSATLTCPEKTKLKSSPKKKNSRKRSPKLDFYKRNQFHAWECLLSLMLNKQSRKTAILALKKSSPELPELLTQFTVGIAGTGLAVLMTIIGSGLGYGKMPFCASRLFSTGFGFGLVWLSGAVYKLRNAIVDITKKATKSSLKDEEIMATMDKRLKEIYFRALTVMAVGLLRFA</sequence>
<feature type="transmembrane region" description="Helical" evidence="1">
    <location>
        <begin position="352"/>
        <end position="371"/>
    </location>
</feature>
<keyword evidence="1" id="KW-0472">Membrane</keyword>
<proteinExistence type="predicted"/>
<dbReference type="PANTHER" id="PTHR35095">
    <property type="entry name" value="OS05G0143300 PROTEIN"/>
    <property type="match status" value="1"/>
</dbReference>
<evidence type="ECO:0000313" key="2">
    <source>
        <dbReference type="EMBL" id="MBW82208.1"/>
    </source>
</evidence>
<protein>
    <submittedName>
        <fullName evidence="2">Uncharacterized protein MANES_01G210500</fullName>
    </submittedName>
</protein>
<dbReference type="EMBL" id="GGEC01001725">
    <property type="protein sequence ID" value="MBW82208.1"/>
    <property type="molecule type" value="Transcribed_RNA"/>
</dbReference>
<feature type="transmembrane region" description="Helical" evidence="1">
    <location>
        <begin position="316"/>
        <end position="340"/>
    </location>
</feature>
<reference evidence="2" key="1">
    <citation type="submission" date="2018-02" db="EMBL/GenBank/DDBJ databases">
        <title>Rhizophora mucronata_Transcriptome.</title>
        <authorList>
            <person name="Meera S.P."/>
            <person name="Sreeshan A."/>
            <person name="Augustine A."/>
        </authorList>
    </citation>
    <scope>NUCLEOTIDE SEQUENCE</scope>
    <source>
        <tissue evidence="2">Leaf</tissue>
    </source>
</reference>
<keyword evidence="1" id="KW-0812">Transmembrane</keyword>